<gene>
    <name evidence="3" type="ORF">DASB73_024680</name>
</gene>
<feature type="region of interest" description="Disordered" evidence="1">
    <location>
        <begin position="105"/>
        <end position="127"/>
    </location>
</feature>
<keyword evidence="2" id="KW-1133">Transmembrane helix</keyword>
<organism evidence="3 4">
    <name type="scientific">Starmerella bacillaris</name>
    <name type="common">Yeast</name>
    <name type="synonym">Candida zemplinina</name>
    <dbReference type="NCBI Taxonomy" id="1247836"/>
    <lineage>
        <taxon>Eukaryota</taxon>
        <taxon>Fungi</taxon>
        <taxon>Dikarya</taxon>
        <taxon>Ascomycota</taxon>
        <taxon>Saccharomycotina</taxon>
        <taxon>Dipodascomycetes</taxon>
        <taxon>Dipodascales</taxon>
        <taxon>Trichomonascaceae</taxon>
        <taxon>Starmerella</taxon>
    </lineage>
</organism>
<feature type="compositionally biased region" description="Low complexity" evidence="1">
    <location>
        <begin position="109"/>
        <end position="127"/>
    </location>
</feature>
<comment type="caution">
    <text evidence="3">The sequence shown here is derived from an EMBL/GenBank/DDBJ whole genome shotgun (WGS) entry which is preliminary data.</text>
</comment>
<dbReference type="AlphaFoldDB" id="A0AAV5RJ11"/>
<sequence>MKFVGLRPSLLLRRQFSSSRSLYIIENTHQLTQLAQKLKQDGKPITLYKATKPYRYIIPSLLFGLIASYNLFDIITWVAPMSTELFQEDLNPANIASVTDATASPGTNAGTSVATSSSDTATGAPGSEIKPLTLENKALSALTRFGPLVVFSLAYFATSVVSFTVPTRLVKSIKYEPLTQICEIQTFWSKKTTRLPFTDYRMGRYTKAYTGQGKYDASGKGLFFLLWYKQNKVPYIIDRSGEFYQSAVTFDYFLNVDSINKKLNVKSTGIDEHALETVATEKFHNSSREAVLKSLKIHSKQEEKQ</sequence>
<evidence type="ECO:0000313" key="4">
    <source>
        <dbReference type="Proteomes" id="UP001362899"/>
    </source>
</evidence>
<keyword evidence="2" id="KW-0812">Transmembrane</keyword>
<feature type="transmembrane region" description="Helical" evidence="2">
    <location>
        <begin position="56"/>
        <end position="79"/>
    </location>
</feature>
<dbReference type="EMBL" id="BTGC01000008">
    <property type="protein sequence ID" value="GMM51505.1"/>
    <property type="molecule type" value="Genomic_DNA"/>
</dbReference>
<feature type="transmembrane region" description="Helical" evidence="2">
    <location>
        <begin position="145"/>
        <end position="165"/>
    </location>
</feature>
<evidence type="ECO:0000256" key="1">
    <source>
        <dbReference type="SAM" id="MobiDB-lite"/>
    </source>
</evidence>
<name>A0AAV5RJ11_STABA</name>
<dbReference type="Proteomes" id="UP001362899">
    <property type="component" value="Unassembled WGS sequence"/>
</dbReference>
<keyword evidence="4" id="KW-1185">Reference proteome</keyword>
<protein>
    <submittedName>
        <fullName evidence="3">Uncharacterized protein</fullName>
    </submittedName>
</protein>
<reference evidence="3 4" key="1">
    <citation type="journal article" date="2023" name="Elife">
        <title>Identification of key yeast species and microbe-microbe interactions impacting larval growth of Drosophila in the wild.</title>
        <authorList>
            <person name="Mure A."/>
            <person name="Sugiura Y."/>
            <person name="Maeda R."/>
            <person name="Honda K."/>
            <person name="Sakurai N."/>
            <person name="Takahashi Y."/>
            <person name="Watada M."/>
            <person name="Katoh T."/>
            <person name="Gotoh A."/>
            <person name="Gotoh Y."/>
            <person name="Taniguchi I."/>
            <person name="Nakamura K."/>
            <person name="Hayashi T."/>
            <person name="Katayama T."/>
            <person name="Uemura T."/>
            <person name="Hattori Y."/>
        </authorList>
    </citation>
    <scope>NUCLEOTIDE SEQUENCE [LARGE SCALE GENOMIC DNA]</scope>
    <source>
        <strain evidence="3 4">SB-73</strain>
    </source>
</reference>
<proteinExistence type="predicted"/>
<evidence type="ECO:0000256" key="2">
    <source>
        <dbReference type="SAM" id="Phobius"/>
    </source>
</evidence>
<keyword evidence="2" id="KW-0472">Membrane</keyword>
<evidence type="ECO:0000313" key="3">
    <source>
        <dbReference type="EMBL" id="GMM51505.1"/>
    </source>
</evidence>
<accession>A0AAV5RJ11</accession>